<proteinExistence type="predicted"/>
<name>A0A1V4EYE9_9BACL</name>
<accession>A0A1V4EYE9</accession>
<organism evidence="2 3">
    <name type="scientific">Ferroacidibacillus organovorans</name>
    <dbReference type="NCBI Taxonomy" id="1765683"/>
    <lineage>
        <taxon>Bacteria</taxon>
        <taxon>Bacillati</taxon>
        <taxon>Bacillota</taxon>
        <taxon>Bacilli</taxon>
        <taxon>Bacillales</taxon>
        <taxon>Alicyclobacillaceae</taxon>
        <taxon>Ferroacidibacillus</taxon>
    </lineage>
</organism>
<dbReference type="RefSeq" id="WP_079289653.1">
    <property type="nucleotide sequence ID" value="NZ_MWPS01000001.1"/>
</dbReference>
<keyword evidence="3" id="KW-1185">Reference proteome</keyword>
<evidence type="ECO:0000313" key="3">
    <source>
        <dbReference type="Proteomes" id="UP000190229"/>
    </source>
</evidence>
<feature type="coiled-coil region" evidence="1">
    <location>
        <begin position="1"/>
        <end position="28"/>
    </location>
</feature>
<dbReference type="NCBIfam" id="TIGR01987">
    <property type="entry name" value="HI0074"/>
    <property type="match status" value="1"/>
</dbReference>
<reference evidence="2 3" key="1">
    <citation type="submission" date="2017-02" db="EMBL/GenBank/DDBJ databases">
        <title>Draft genome of Acidibacillus ferrooxidans Huett2.</title>
        <authorList>
            <person name="Schopf S."/>
        </authorList>
    </citation>
    <scope>NUCLEOTIDE SEQUENCE [LARGE SCALE GENOMIC DNA]</scope>
    <source>
        <strain evidence="2 3">Huett2</strain>
    </source>
</reference>
<keyword evidence="2" id="KW-0808">Transferase</keyword>
<dbReference type="Gene3D" id="1.20.120.330">
    <property type="entry name" value="Nucleotidyltransferases domain 2"/>
    <property type="match status" value="1"/>
</dbReference>
<evidence type="ECO:0000256" key="1">
    <source>
        <dbReference type="SAM" id="Coils"/>
    </source>
</evidence>
<protein>
    <submittedName>
        <fullName evidence="2">Nucleotidyltransferase</fullName>
    </submittedName>
</protein>
<comment type="caution">
    <text evidence="2">The sequence shown here is derived from an EMBL/GenBank/DDBJ whole genome shotgun (WGS) entry which is preliminary data.</text>
</comment>
<dbReference type="SUPFAM" id="SSF81593">
    <property type="entry name" value="Nucleotidyltransferase substrate binding subunit/domain"/>
    <property type="match status" value="1"/>
</dbReference>
<dbReference type="AlphaFoldDB" id="A0A1V4EYE9"/>
<dbReference type="InterPro" id="IPR010235">
    <property type="entry name" value="HepT"/>
</dbReference>
<sequence length="135" mass="15485">MDRVNLSLKRAEQALKSLQDVLQISDASEIERDAAIQRFEFTFEAVWKTARHYLREVEGVDVASPKSAIRSSRETSLLTTVEAAQALVMTDDRNLTSHTYDRELALEIYRRLHGHADLMTMWLERISEGVSRSFS</sequence>
<gene>
    <name evidence="2" type="ORF">B2M26_00580</name>
</gene>
<dbReference type="GO" id="GO:0016740">
    <property type="term" value="F:transferase activity"/>
    <property type="evidence" value="ECO:0007669"/>
    <property type="project" value="UniProtKB-KW"/>
</dbReference>
<evidence type="ECO:0000313" key="2">
    <source>
        <dbReference type="EMBL" id="OPG17678.1"/>
    </source>
</evidence>
<dbReference type="EMBL" id="MWPS01000001">
    <property type="protein sequence ID" value="OPG17678.1"/>
    <property type="molecule type" value="Genomic_DNA"/>
</dbReference>
<dbReference type="Pfam" id="PF08780">
    <property type="entry name" value="NTase_sub_bind"/>
    <property type="match status" value="1"/>
</dbReference>
<dbReference type="Proteomes" id="UP000190229">
    <property type="component" value="Unassembled WGS sequence"/>
</dbReference>
<keyword evidence="1" id="KW-0175">Coiled coil</keyword>